<dbReference type="InterPro" id="IPR019775">
    <property type="entry name" value="WD40_repeat_CS"/>
</dbReference>
<dbReference type="GO" id="GO:1904263">
    <property type="term" value="P:positive regulation of TORC1 signaling"/>
    <property type="evidence" value="ECO:0007669"/>
    <property type="project" value="TreeGrafter"/>
</dbReference>
<evidence type="ECO:0000256" key="4">
    <source>
        <dbReference type="ARBA" id="ARBA00022448"/>
    </source>
</evidence>
<gene>
    <name evidence="14" type="ORF">Ocin01_17916</name>
</gene>
<dbReference type="GO" id="GO:0005764">
    <property type="term" value="C:lysosome"/>
    <property type="evidence" value="ECO:0007669"/>
    <property type="project" value="UniProtKB-SubCell"/>
</dbReference>
<dbReference type="GO" id="GO:0015031">
    <property type="term" value="P:protein transport"/>
    <property type="evidence" value="ECO:0007669"/>
    <property type="project" value="UniProtKB-KW"/>
</dbReference>
<comment type="caution">
    <text evidence="14">The sequence shown here is derived from an EMBL/GenBank/DDBJ whole genome shotgun (WGS) entry which is preliminary data.</text>
</comment>
<sequence>MFVARGLETGHKDLIHDVAFDFYGTRMATCSSDQMVRIWELNGEGSSVAHWNCTASWKAHSGSVWKVTWAHPEFGQVVATSSFDWSAAVWQERGVVGTHWVKKATLVDSRASVTDVKFAPRHLGMVLATCSADGFVRIYEAPDIIHLSQWSLQYEINVKMALSCVSWNPTYPHQFAPIIAVGSDDSSTDAPKVLLYEFNERNRQWNRKESLKDITDPVNDLSFAPNLGRSYHLLGVATRNLKIVGLQPFEDIDEEEKKFRIRTVAECEEHNSTVWRVAWNVTGTILASSGDDGCVRLWKGNHMGNWSCVTTLFGDGTDVTDMPNSAAVATEANPFGNQQFGRLGAGAAF</sequence>
<dbReference type="GO" id="GO:0034198">
    <property type="term" value="P:cellular response to amino acid starvation"/>
    <property type="evidence" value="ECO:0007669"/>
    <property type="project" value="TreeGrafter"/>
</dbReference>
<keyword evidence="8" id="KW-0498">Mitosis</keyword>
<dbReference type="AlphaFoldDB" id="A0A1D2M722"/>
<feature type="repeat" description="WD" evidence="13">
    <location>
        <begin position="8"/>
        <end position="42"/>
    </location>
</feature>
<dbReference type="Proteomes" id="UP000094527">
    <property type="component" value="Unassembled WGS sequence"/>
</dbReference>
<dbReference type="Gene3D" id="2.130.10.10">
    <property type="entry name" value="YVTN repeat-like/Quinoprotein amine dehydrogenase"/>
    <property type="match status" value="1"/>
</dbReference>
<dbReference type="PROSITE" id="PS00678">
    <property type="entry name" value="WD_REPEATS_1"/>
    <property type="match status" value="1"/>
</dbReference>
<dbReference type="PANTHER" id="PTHR11024:SF3">
    <property type="entry name" value="NUCLEOPORIN SEH1"/>
    <property type="match status" value="1"/>
</dbReference>
<keyword evidence="15" id="KW-1185">Reference proteome</keyword>
<dbReference type="InterPro" id="IPR001680">
    <property type="entry name" value="WD40_rpt"/>
</dbReference>
<dbReference type="EMBL" id="LJIJ01003218">
    <property type="protein sequence ID" value="ODM88766.1"/>
    <property type="molecule type" value="Genomic_DNA"/>
</dbReference>
<dbReference type="Pfam" id="PF00400">
    <property type="entry name" value="WD40"/>
    <property type="match status" value="4"/>
</dbReference>
<evidence type="ECO:0000313" key="14">
    <source>
        <dbReference type="EMBL" id="ODM88766.1"/>
    </source>
</evidence>
<proteinExistence type="inferred from homology"/>
<evidence type="ECO:0000256" key="3">
    <source>
        <dbReference type="ARBA" id="ARBA00010102"/>
    </source>
</evidence>
<dbReference type="FunFam" id="2.130.10.10:FF:000063">
    <property type="entry name" value="SEH1 like nucleoporin"/>
    <property type="match status" value="1"/>
</dbReference>
<accession>A0A1D2M722</accession>
<keyword evidence="7" id="KW-0677">Repeat</keyword>
<dbReference type="PROSITE" id="PS50082">
    <property type="entry name" value="WD_REPEATS_2"/>
    <property type="match status" value="2"/>
</dbReference>
<dbReference type="InterPro" id="IPR036322">
    <property type="entry name" value="WD40_repeat_dom_sf"/>
</dbReference>
<keyword evidence="5 13" id="KW-0853">WD repeat</keyword>
<evidence type="ECO:0000256" key="9">
    <source>
        <dbReference type="ARBA" id="ARBA00022927"/>
    </source>
</evidence>
<protein>
    <submittedName>
        <fullName evidence="14">Nucleoporin SEH1</fullName>
    </submittedName>
</protein>
<keyword evidence="4" id="KW-0813">Transport</keyword>
<dbReference type="PANTHER" id="PTHR11024">
    <property type="entry name" value="NUCLEAR PORE COMPLEX PROTEIN SEC13 / SEH1 FAMILY MEMBER"/>
    <property type="match status" value="1"/>
</dbReference>
<evidence type="ECO:0000256" key="12">
    <source>
        <dbReference type="ARBA" id="ARBA00023306"/>
    </source>
</evidence>
<evidence type="ECO:0000313" key="15">
    <source>
        <dbReference type="Proteomes" id="UP000094527"/>
    </source>
</evidence>
<dbReference type="InterPro" id="IPR015943">
    <property type="entry name" value="WD40/YVTN_repeat-like_dom_sf"/>
</dbReference>
<dbReference type="SMART" id="SM00320">
    <property type="entry name" value="WD40"/>
    <property type="match status" value="4"/>
</dbReference>
<name>A0A1D2M722_ORCCI</name>
<dbReference type="GO" id="GO:0035859">
    <property type="term" value="C:Seh1-associated complex"/>
    <property type="evidence" value="ECO:0007669"/>
    <property type="project" value="TreeGrafter"/>
</dbReference>
<keyword evidence="11" id="KW-0539">Nucleus</keyword>
<evidence type="ECO:0000256" key="5">
    <source>
        <dbReference type="ARBA" id="ARBA00022574"/>
    </source>
</evidence>
<keyword evidence="6" id="KW-0132">Cell division</keyword>
<dbReference type="OMA" id="WAFIADL"/>
<dbReference type="PROSITE" id="PS50294">
    <property type="entry name" value="WD_REPEATS_REGION"/>
    <property type="match status" value="2"/>
</dbReference>
<evidence type="ECO:0000256" key="6">
    <source>
        <dbReference type="ARBA" id="ARBA00022618"/>
    </source>
</evidence>
<dbReference type="OrthoDB" id="364224at2759"/>
<evidence type="ECO:0000256" key="13">
    <source>
        <dbReference type="PROSITE-ProRule" id="PRU00221"/>
    </source>
</evidence>
<comment type="similarity">
    <text evidence="3">Belongs to the WD repeat SEC13 family.</text>
</comment>
<comment type="subcellular location">
    <subcellularLocation>
        <location evidence="2">Lysosome</location>
    </subcellularLocation>
    <subcellularLocation>
        <location evidence="1">Nucleus envelope</location>
    </subcellularLocation>
</comment>
<keyword evidence="10" id="KW-0458">Lysosome</keyword>
<evidence type="ECO:0000256" key="10">
    <source>
        <dbReference type="ARBA" id="ARBA00023228"/>
    </source>
</evidence>
<dbReference type="GO" id="GO:0005198">
    <property type="term" value="F:structural molecule activity"/>
    <property type="evidence" value="ECO:0007669"/>
    <property type="project" value="InterPro"/>
</dbReference>
<dbReference type="GO" id="GO:0051301">
    <property type="term" value="P:cell division"/>
    <property type="evidence" value="ECO:0007669"/>
    <property type="project" value="UniProtKB-KW"/>
</dbReference>
<evidence type="ECO:0000256" key="1">
    <source>
        <dbReference type="ARBA" id="ARBA00004259"/>
    </source>
</evidence>
<keyword evidence="12" id="KW-0131">Cell cycle</keyword>
<dbReference type="SUPFAM" id="SSF50978">
    <property type="entry name" value="WD40 repeat-like"/>
    <property type="match status" value="1"/>
</dbReference>
<evidence type="ECO:0000256" key="2">
    <source>
        <dbReference type="ARBA" id="ARBA00004371"/>
    </source>
</evidence>
<dbReference type="GO" id="GO:0031080">
    <property type="term" value="C:nuclear pore outer ring"/>
    <property type="evidence" value="ECO:0007669"/>
    <property type="project" value="TreeGrafter"/>
</dbReference>
<organism evidence="14 15">
    <name type="scientific">Orchesella cincta</name>
    <name type="common">Springtail</name>
    <name type="synonym">Podura cincta</name>
    <dbReference type="NCBI Taxonomy" id="48709"/>
    <lineage>
        <taxon>Eukaryota</taxon>
        <taxon>Metazoa</taxon>
        <taxon>Ecdysozoa</taxon>
        <taxon>Arthropoda</taxon>
        <taxon>Hexapoda</taxon>
        <taxon>Collembola</taxon>
        <taxon>Entomobryomorpha</taxon>
        <taxon>Entomobryoidea</taxon>
        <taxon>Orchesellidae</taxon>
        <taxon>Orchesellinae</taxon>
        <taxon>Orchesella</taxon>
    </lineage>
</organism>
<evidence type="ECO:0000256" key="7">
    <source>
        <dbReference type="ARBA" id="ARBA00022737"/>
    </source>
</evidence>
<dbReference type="STRING" id="48709.A0A1D2M722"/>
<evidence type="ECO:0000256" key="8">
    <source>
        <dbReference type="ARBA" id="ARBA00022776"/>
    </source>
</evidence>
<keyword evidence="9" id="KW-0653">Protein transport</keyword>
<feature type="repeat" description="WD" evidence="13">
    <location>
        <begin position="267"/>
        <end position="299"/>
    </location>
</feature>
<dbReference type="InterPro" id="IPR037363">
    <property type="entry name" value="Sec13/Seh1_fam"/>
</dbReference>
<evidence type="ECO:0000256" key="11">
    <source>
        <dbReference type="ARBA" id="ARBA00023242"/>
    </source>
</evidence>
<reference evidence="14 15" key="1">
    <citation type="journal article" date="2016" name="Genome Biol. Evol.">
        <title>Gene Family Evolution Reflects Adaptation to Soil Environmental Stressors in the Genome of the Collembolan Orchesella cincta.</title>
        <authorList>
            <person name="Faddeeva-Vakhrusheva A."/>
            <person name="Derks M.F."/>
            <person name="Anvar S.Y."/>
            <person name="Agamennone V."/>
            <person name="Suring W."/>
            <person name="Smit S."/>
            <person name="van Straalen N.M."/>
            <person name="Roelofs D."/>
        </authorList>
    </citation>
    <scope>NUCLEOTIDE SEQUENCE [LARGE SCALE GENOMIC DNA]</scope>
    <source>
        <tissue evidence="14">Mixed pool</tissue>
    </source>
</reference>